<reference evidence="2 3" key="1">
    <citation type="submission" date="2020-03" db="EMBL/GenBank/DDBJ databases">
        <title>Salinimicrobium sp. nov, isolated from SCS.</title>
        <authorList>
            <person name="Cao W.R."/>
        </authorList>
    </citation>
    <scope>NUCLEOTIDE SEQUENCE [LARGE SCALE GENOMIC DNA]</scope>
    <source>
        <strain evidence="3">J15B91</strain>
    </source>
</reference>
<protein>
    <recommendedName>
        <fullName evidence="4">Positive regulator of sigma(E), RseC/MucC</fullName>
    </recommendedName>
</protein>
<feature type="transmembrane region" description="Helical" evidence="1">
    <location>
        <begin position="94"/>
        <end position="113"/>
    </location>
</feature>
<keyword evidence="1" id="KW-0812">Transmembrane</keyword>
<dbReference type="Proteomes" id="UP000703674">
    <property type="component" value="Unassembled WGS sequence"/>
</dbReference>
<name>A0ABX1CYJ4_9FLAO</name>
<comment type="caution">
    <text evidence="2">The sequence shown here is derived from an EMBL/GenBank/DDBJ whole genome shotgun (WGS) entry which is preliminary data.</text>
</comment>
<keyword evidence="1" id="KW-0472">Membrane</keyword>
<evidence type="ECO:0000313" key="2">
    <source>
        <dbReference type="EMBL" id="NJW52217.1"/>
    </source>
</evidence>
<organism evidence="2 3">
    <name type="scientific">Salinimicrobium oceani</name>
    <dbReference type="NCBI Taxonomy" id="2722702"/>
    <lineage>
        <taxon>Bacteria</taxon>
        <taxon>Pseudomonadati</taxon>
        <taxon>Bacteroidota</taxon>
        <taxon>Flavobacteriia</taxon>
        <taxon>Flavobacteriales</taxon>
        <taxon>Flavobacteriaceae</taxon>
        <taxon>Salinimicrobium</taxon>
    </lineage>
</organism>
<evidence type="ECO:0000256" key="1">
    <source>
        <dbReference type="SAM" id="Phobius"/>
    </source>
</evidence>
<evidence type="ECO:0008006" key="4">
    <source>
        <dbReference type="Google" id="ProtNLM"/>
    </source>
</evidence>
<proteinExistence type="predicted"/>
<sequence length="169" mass="19842">MKFRSLYKARTENLGVTMKPAELKKVLNGDPERFHFHWVTDSSFIISLNFSFGSNLVWDVNRPNTNSEILFYGKLSEIENSKTKIELKTRSKTFLATLLVVLPLLVVFLQIIFRFEWPIFLLLFAFFPLAILGLLHFIRSEEDGLLRLFQEYLNDEIMKHEKNVAEKLL</sequence>
<gene>
    <name evidence="2" type="ORF">HC175_04740</name>
</gene>
<keyword evidence="1" id="KW-1133">Transmembrane helix</keyword>
<evidence type="ECO:0000313" key="3">
    <source>
        <dbReference type="Proteomes" id="UP000703674"/>
    </source>
</evidence>
<feature type="transmembrane region" description="Helical" evidence="1">
    <location>
        <begin position="119"/>
        <end position="138"/>
    </location>
</feature>
<dbReference type="EMBL" id="JAAVJR010000002">
    <property type="protein sequence ID" value="NJW52217.1"/>
    <property type="molecule type" value="Genomic_DNA"/>
</dbReference>
<keyword evidence="3" id="KW-1185">Reference proteome</keyword>
<dbReference type="RefSeq" id="WP_168137325.1">
    <property type="nucleotide sequence ID" value="NZ_JAAVJR010000002.1"/>
</dbReference>
<accession>A0ABX1CYJ4</accession>